<dbReference type="PROSITE" id="PS50082">
    <property type="entry name" value="WD_REPEATS_2"/>
    <property type="match status" value="1"/>
</dbReference>
<dbReference type="InterPro" id="IPR036322">
    <property type="entry name" value="WD40_repeat_dom_sf"/>
</dbReference>
<protein>
    <recommendedName>
        <fullName evidence="7">Actin-related protein 2/3 complex subunit</fullName>
    </recommendedName>
</protein>
<comment type="function">
    <text evidence="7">Functions as component of the Arp2/3 complex which is involved in regulation of actin polymerization and together with an activating nucleation-promoting factor (NPF) mediates the formation of branched actin networks.</text>
</comment>
<dbReference type="Pfam" id="PF12894">
    <property type="entry name" value="ANAPC4_WD40"/>
    <property type="match status" value="1"/>
</dbReference>
<evidence type="ECO:0000313" key="11">
    <source>
        <dbReference type="Proteomes" id="UP000193719"/>
    </source>
</evidence>
<dbReference type="InterPro" id="IPR024977">
    <property type="entry name" value="Apc4-like_WD40_dom"/>
</dbReference>
<gene>
    <name evidence="10" type="ORF">BCR36DRAFT_585175</name>
</gene>
<dbReference type="SUPFAM" id="SSF50978">
    <property type="entry name" value="WD40 repeat-like"/>
    <property type="match status" value="1"/>
</dbReference>
<proteinExistence type="inferred from homology"/>
<feature type="domain" description="Anaphase-promoting complex subunit 4-like WD40" evidence="9">
    <location>
        <begin position="105"/>
        <end position="181"/>
    </location>
</feature>
<dbReference type="AlphaFoldDB" id="A0A1Y1V3A0"/>
<evidence type="ECO:0000256" key="8">
    <source>
        <dbReference type="PROSITE-ProRule" id="PRU00221"/>
    </source>
</evidence>
<dbReference type="GO" id="GO:0030479">
    <property type="term" value="C:actin cortical patch"/>
    <property type="evidence" value="ECO:0007669"/>
    <property type="project" value="UniProtKB-SubCell"/>
</dbReference>
<dbReference type="Proteomes" id="UP000193719">
    <property type="component" value="Unassembled WGS sequence"/>
</dbReference>
<keyword evidence="4" id="KW-0677">Repeat</keyword>
<reference evidence="10 11" key="1">
    <citation type="submission" date="2016-08" db="EMBL/GenBank/DDBJ databases">
        <title>Genomes of anaerobic fungi encode conserved fungal cellulosomes for biomass hydrolysis.</title>
        <authorList>
            <consortium name="DOE Joint Genome Institute"/>
            <person name="Haitjema C.H."/>
            <person name="Gilmore S.P."/>
            <person name="Henske J.K."/>
            <person name="Solomon K.V."/>
            <person name="De Groot R."/>
            <person name="Kuo A."/>
            <person name="Mondo S.J."/>
            <person name="Salamov A.A."/>
            <person name="Labutti K."/>
            <person name="Zhao Z."/>
            <person name="Chiniquy J."/>
            <person name="Barry K."/>
            <person name="Brewer H.M."/>
            <person name="Purvine S.O."/>
            <person name="Wright A.T."/>
            <person name="Boxma B."/>
            <person name="Van Alen T."/>
            <person name="Hackstein J.H."/>
            <person name="Baker S.E."/>
            <person name="Grigoriev I.V."/>
            <person name="O'Malley M.A."/>
        </authorList>
    </citation>
    <scope>NUCLEOTIDE SEQUENCE [LARGE SCALE GENOMIC DNA]</scope>
    <source>
        <strain evidence="11">finn</strain>
    </source>
</reference>
<dbReference type="InterPro" id="IPR001680">
    <property type="entry name" value="WD40_rpt"/>
</dbReference>
<keyword evidence="3 8" id="KW-0853">WD repeat</keyword>
<keyword evidence="6 7" id="KW-0206">Cytoskeleton</keyword>
<dbReference type="GO" id="GO:2000601">
    <property type="term" value="P:positive regulation of Arp2/3 complex-mediated actin nucleation"/>
    <property type="evidence" value="ECO:0007669"/>
    <property type="project" value="EnsemblFungi"/>
</dbReference>
<dbReference type="EMBL" id="MCFH01000035">
    <property type="protein sequence ID" value="ORX46358.1"/>
    <property type="molecule type" value="Genomic_DNA"/>
</dbReference>
<evidence type="ECO:0000256" key="6">
    <source>
        <dbReference type="ARBA" id="ARBA00023212"/>
    </source>
</evidence>
<feature type="repeat" description="WD" evidence="8">
    <location>
        <begin position="51"/>
        <end position="83"/>
    </location>
</feature>
<dbReference type="GO" id="GO:0051015">
    <property type="term" value="F:actin filament binding"/>
    <property type="evidence" value="ECO:0007669"/>
    <property type="project" value="EnsemblFungi"/>
</dbReference>
<accession>A0A1Y1V3A0</accession>
<keyword evidence="11" id="KW-1185">Reference proteome</keyword>
<evidence type="ECO:0000313" key="10">
    <source>
        <dbReference type="EMBL" id="ORX46358.1"/>
    </source>
</evidence>
<organism evidence="10 11">
    <name type="scientific">Piromyces finnis</name>
    <dbReference type="NCBI Taxonomy" id="1754191"/>
    <lineage>
        <taxon>Eukaryota</taxon>
        <taxon>Fungi</taxon>
        <taxon>Fungi incertae sedis</taxon>
        <taxon>Chytridiomycota</taxon>
        <taxon>Chytridiomycota incertae sedis</taxon>
        <taxon>Neocallimastigomycetes</taxon>
        <taxon>Neocallimastigales</taxon>
        <taxon>Neocallimastigaceae</taxon>
        <taxon>Piromyces</taxon>
    </lineage>
</organism>
<dbReference type="OrthoDB" id="406844at2759"/>
<evidence type="ECO:0000256" key="1">
    <source>
        <dbReference type="ARBA" id="ARBA00006260"/>
    </source>
</evidence>
<evidence type="ECO:0000256" key="5">
    <source>
        <dbReference type="ARBA" id="ARBA00023203"/>
    </source>
</evidence>
<comment type="similarity">
    <text evidence="1 7">Belongs to the WD repeat ARPC1 family.</text>
</comment>
<dbReference type="PIRSF" id="PIRSF038093">
    <property type="entry name" value="ARP2/3_su1"/>
    <property type="match status" value="1"/>
</dbReference>
<sequence length="361" mass="40861">MSVANVFQIVKCPITCHSFNKDRSEVAICPNTNEIHIYKKNGNNWEFETALKEHDKLITSIDWAPETDRIVSCSQDRNAYVWKRTATGWEPTLVILRINRAATVVKWSPQENKFAVGTGAKNVAVCYYDERNNWWRSIHINKLRSTVLSLDWHPDNFHLGVGTADSKVRVFSTVTDEAITSNKKIKSVGALISENKISGWVHGVSFSPSGNVVAFIGHDSSISFLYRETNEVITIKNKDLPYLSLLFTDEHHVITIGYDCCPILYEESSPMNWVNMGKLDQSEKKEEVVSNAFNKFRQMDSRGQETNDDSSLPTTHQNTINDIRIYSGTRDNVTSFTTSGLDGKIVVWEFDLATALSKLKI</sequence>
<name>A0A1Y1V3A0_9FUNG</name>
<keyword evidence="5 7" id="KW-0009">Actin-binding</keyword>
<dbReference type="STRING" id="1754191.A0A1Y1V3A0"/>
<dbReference type="GO" id="GO:0044396">
    <property type="term" value="P:actin cortical patch organization"/>
    <property type="evidence" value="ECO:0007669"/>
    <property type="project" value="EnsemblFungi"/>
</dbReference>
<dbReference type="PROSITE" id="PS50294">
    <property type="entry name" value="WD_REPEATS_REGION"/>
    <property type="match status" value="1"/>
</dbReference>
<evidence type="ECO:0000256" key="7">
    <source>
        <dbReference type="PIRNR" id="PIRNR038093"/>
    </source>
</evidence>
<dbReference type="GO" id="GO:0043130">
    <property type="term" value="F:ubiquitin binding"/>
    <property type="evidence" value="ECO:0007669"/>
    <property type="project" value="EnsemblFungi"/>
</dbReference>
<evidence type="ECO:0000256" key="2">
    <source>
        <dbReference type="ARBA" id="ARBA00022490"/>
    </source>
</evidence>
<dbReference type="InterPro" id="IPR017383">
    <property type="entry name" value="ARPC1"/>
</dbReference>
<reference evidence="10 11" key="2">
    <citation type="submission" date="2016-08" db="EMBL/GenBank/DDBJ databases">
        <title>Pervasive Adenine N6-methylation of Active Genes in Fungi.</title>
        <authorList>
            <consortium name="DOE Joint Genome Institute"/>
            <person name="Mondo S.J."/>
            <person name="Dannebaum R.O."/>
            <person name="Kuo R.C."/>
            <person name="Labutti K."/>
            <person name="Haridas S."/>
            <person name="Kuo A."/>
            <person name="Salamov A."/>
            <person name="Ahrendt S.R."/>
            <person name="Lipzen A."/>
            <person name="Sullivan W."/>
            <person name="Andreopoulos W.B."/>
            <person name="Clum A."/>
            <person name="Lindquist E."/>
            <person name="Daum C."/>
            <person name="Ramamoorthy G.K."/>
            <person name="Gryganskyi A."/>
            <person name="Culley D."/>
            <person name="Magnuson J.K."/>
            <person name="James T.Y."/>
            <person name="O'Malley M.A."/>
            <person name="Stajich J.E."/>
            <person name="Spatafora J.W."/>
            <person name="Visel A."/>
            <person name="Grigoriev I.V."/>
        </authorList>
    </citation>
    <scope>NUCLEOTIDE SEQUENCE [LARGE SCALE GENOMIC DNA]</scope>
    <source>
        <strain evidence="11">finn</strain>
    </source>
</reference>
<dbReference type="GO" id="GO:0005885">
    <property type="term" value="C:Arp2/3 protein complex"/>
    <property type="evidence" value="ECO:0007669"/>
    <property type="project" value="UniProtKB-UniRule"/>
</dbReference>
<dbReference type="SMART" id="SM00320">
    <property type="entry name" value="WD40"/>
    <property type="match status" value="5"/>
</dbReference>
<dbReference type="PANTHER" id="PTHR10709:SF2">
    <property type="entry name" value="ACTIN-RELATED PROTEIN 2_3 COMPLEX SUBUNIT"/>
    <property type="match status" value="1"/>
</dbReference>
<evidence type="ECO:0000256" key="4">
    <source>
        <dbReference type="ARBA" id="ARBA00022737"/>
    </source>
</evidence>
<comment type="caution">
    <text evidence="10">The sequence shown here is derived from an EMBL/GenBank/DDBJ whole genome shotgun (WGS) entry which is preliminary data.</text>
</comment>
<evidence type="ECO:0000259" key="9">
    <source>
        <dbReference type="Pfam" id="PF12894"/>
    </source>
</evidence>
<evidence type="ECO:0000256" key="3">
    <source>
        <dbReference type="ARBA" id="ARBA00022574"/>
    </source>
</evidence>
<dbReference type="PANTHER" id="PTHR10709">
    <property type="entry name" value="ACTIN-RELATED PROTEIN 2/3 COMPLEX SUBUNIT 1"/>
    <property type="match status" value="1"/>
</dbReference>
<dbReference type="Pfam" id="PF00400">
    <property type="entry name" value="WD40"/>
    <property type="match status" value="1"/>
</dbReference>
<keyword evidence="2 7" id="KW-0963">Cytoplasm</keyword>
<comment type="subcellular location">
    <subcellularLocation>
        <location evidence="7">Cytoplasm</location>
        <location evidence="7">Cytoskeleton</location>
        <location evidence="7">Actin patch</location>
    </subcellularLocation>
</comment>
<dbReference type="GO" id="GO:0034314">
    <property type="term" value="P:Arp2/3 complex-mediated actin nucleation"/>
    <property type="evidence" value="ECO:0007669"/>
    <property type="project" value="UniProtKB-UniRule"/>
</dbReference>
<dbReference type="InterPro" id="IPR015943">
    <property type="entry name" value="WD40/YVTN_repeat-like_dom_sf"/>
</dbReference>
<dbReference type="Gene3D" id="2.130.10.10">
    <property type="entry name" value="YVTN repeat-like/Quinoprotein amine dehydrogenase"/>
    <property type="match status" value="1"/>
</dbReference>